<dbReference type="PROSITE" id="PS51778">
    <property type="entry name" value="VAST"/>
    <property type="match status" value="1"/>
</dbReference>
<evidence type="ECO:0000256" key="2">
    <source>
        <dbReference type="ARBA" id="ARBA00022692"/>
    </source>
</evidence>
<evidence type="ECO:0000313" key="11">
    <source>
        <dbReference type="EMBL" id="KAI8578444.1"/>
    </source>
</evidence>
<dbReference type="Proteomes" id="UP001206595">
    <property type="component" value="Unassembled WGS sequence"/>
</dbReference>
<feature type="compositionally biased region" description="Basic and acidic residues" evidence="8">
    <location>
        <begin position="870"/>
        <end position="883"/>
    </location>
</feature>
<dbReference type="InterPro" id="IPR001849">
    <property type="entry name" value="PH_domain"/>
</dbReference>
<feature type="region of interest" description="Disordered" evidence="8">
    <location>
        <begin position="533"/>
        <end position="584"/>
    </location>
</feature>
<name>A0AAD5HD04_UMBRA</name>
<dbReference type="Gene3D" id="1.20.1270.60">
    <property type="entry name" value="Arfaptin homology (AH) domain/BAR domain"/>
    <property type="match status" value="1"/>
</dbReference>
<evidence type="ECO:0000256" key="4">
    <source>
        <dbReference type="ARBA" id="ARBA00022833"/>
    </source>
</evidence>
<protein>
    <submittedName>
        <fullName evidence="11">Uncharacterized protein</fullName>
    </submittedName>
</protein>
<feature type="domain" description="VASt" evidence="10">
    <location>
        <begin position="982"/>
        <end position="1160"/>
    </location>
</feature>
<evidence type="ECO:0000256" key="7">
    <source>
        <dbReference type="SAM" id="Coils"/>
    </source>
</evidence>
<dbReference type="GO" id="GO:0016020">
    <property type="term" value="C:membrane"/>
    <property type="evidence" value="ECO:0007669"/>
    <property type="project" value="UniProtKB-SubCell"/>
</dbReference>
<reference evidence="11" key="1">
    <citation type="submission" date="2021-06" db="EMBL/GenBank/DDBJ databases">
        <authorList>
            <consortium name="DOE Joint Genome Institute"/>
            <person name="Mondo S.J."/>
            <person name="Amses K.R."/>
            <person name="Simmons D.R."/>
            <person name="Longcore J.E."/>
            <person name="Seto K."/>
            <person name="Alves G.H."/>
            <person name="Bonds A.E."/>
            <person name="Quandt C.A."/>
            <person name="Davis W.J."/>
            <person name="Chang Y."/>
            <person name="Letcher P.M."/>
            <person name="Powell M.J."/>
            <person name="Kuo A."/>
            <person name="Labutti K."/>
            <person name="Pangilinan J."/>
            <person name="Andreopoulos W."/>
            <person name="Tritt A."/>
            <person name="Riley R."/>
            <person name="Hundley H."/>
            <person name="Johnson J."/>
            <person name="Lipzen A."/>
            <person name="Barry K."/>
            <person name="Berbee M.L."/>
            <person name="Buchler N.E."/>
            <person name="Grigoriev I.V."/>
            <person name="Spatafora J.W."/>
            <person name="Stajich J.E."/>
            <person name="James T.Y."/>
        </authorList>
    </citation>
    <scope>NUCLEOTIDE SEQUENCE</scope>
    <source>
        <strain evidence="11">AG</strain>
    </source>
</reference>
<dbReference type="SUPFAM" id="SSF50729">
    <property type="entry name" value="PH domain-like"/>
    <property type="match status" value="1"/>
</dbReference>
<evidence type="ECO:0000256" key="1">
    <source>
        <dbReference type="ARBA" id="ARBA00004370"/>
    </source>
</evidence>
<feature type="compositionally biased region" description="Basic and acidic residues" evidence="8">
    <location>
        <begin position="925"/>
        <end position="934"/>
    </location>
</feature>
<gene>
    <name evidence="11" type="ORF">K450DRAFT_246828</name>
</gene>
<dbReference type="Pfam" id="PF16016">
    <property type="entry name" value="VASt"/>
    <property type="match status" value="1"/>
</dbReference>
<feature type="coiled-coil region" evidence="7">
    <location>
        <begin position="132"/>
        <end position="159"/>
    </location>
</feature>
<dbReference type="PANTHER" id="PTHR23180:SF160">
    <property type="entry name" value="ADP-RIBOSYLATION FACTOR GTPASE-ACTIVATING PROTEIN EFFECTOR PROTEIN 1"/>
    <property type="match status" value="1"/>
</dbReference>
<evidence type="ECO:0000313" key="12">
    <source>
        <dbReference type="Proteomes" id="UP001206595"/>
    </source>
</evidence>
<dbReference type="SMART" id="SM00233">
    <property type="entry name" value="PH"/>
    <property type="match status" value="1"/>
</dbReference>
<dbReference type="Pfam" id="PF00169">
    <property type="entry name" value="PH"/>
    <property type="match status" value="1"/>
</dbReference>
<keyword evidence="3" id="KW-0479">Metal-binding</keyword>
<evidence type="ECO:0000256" key="5">
    <source>
        <dbReference type="ARBA" id="ARBA00022989"/>
    </source>
</evidence>
<dbReference type="RefSeq" id="XP_051443448.1">
    <property type="nucleotide sequence ID" value="XM_051589975.1"/>
</dbReference>
<feature type="compositionally biased region" description="Low complexity" evidence="8">
    <location>
        <begin position="945"/>
        <end position="959"/>
    </location>
</feature>
<comment type="subcellular location">
    <subcellularLocation>
        <location evidence="1">Membrane</location>
    </subcellularLocation>
</comment>
<dbReference type="InterPro" id="IPR011993">
    <property type="entry name" value="PH-like_dom_sf"/>
</dbReference>
<dbReference type="GO" id="GO:0005737">
    <property type="term" value="C:cytoplasm"/>
    <property type="evidence" value="ECO:0007669"/>
    <property type="project" value="InterPro"/>
</dbReference>
<dbReference type="PANTHER" id="PTHR23180">
    <property type="entry name" value="CENTAURIN/ARF"/>
    <property type="match status" value="1"/>
</dbReference>
<evidence type="ECO:0000256" key="3">
    <source>
        <dbReference type="ARBA" id="ARBA00022723"/>
    </source>
</evidence>
<dbReference type="Gene3D" id="2.30.29.30">
    <property type="entry name" value="Pleckstrin-homology domain (PH domain)/Phosphotyrosine-binding domain (PTB)"/>
    <property type="match status" value="1"/>
</dbReference>
<dbReference type="SUPFAM" id="SSF103657">
    <property type="entry name" value="BAR/IMD domain-like"/>
    <property type="match status" value="1"/>
</dbReference>
<sequence length="1383" mass="151352">MTQLQNGDALISASASMLTIQDAVLDSPIFRANIAHIEDQVDQIQLWLEGLTKQLRLYLDELNKFNLSTNALCKKAIPQGIDESLLDSDFTSGIIRSFTDALQTSLAFKSKLVTDVEEELLQPLTQFLKTDVKEFKEYRKQMEKQLSSYESQLARYSVLSKTKEASALREDAFQLHEVRKAYVRMCNNYVTHIIAFRTYLDRAIVTCFTGATVAHVEDLEGAHEVWQKLKSSIGAWRRWLIENRQTCDFQLQKLQKTRKRIESNYLKQVRPSRDLEDYNLTAASAAGSSAIASLTALSPSDSAAFHKQKLEELVATSSKQGYLFNRIVVGKPARYSWVRKWFFLHDGWFGSCIVGTTNKIKGTITVNDRVSVLLCDIKVVSDLDRRFCFEIVCAQQPSFMLQAETEEDMQIWITAFNSSKRLALENTYGGNSSPSEKNSDGEKSDAISKSLNLVSSKAKSTTVVTTDASFPSTATSTTILPSGETATTTSIVTPSIQSSGYFPKAAGKNFMSTKTLSTSSSLTSLLVRDVSKDNLHRSPSGSPTIGLNPMNTSVTTLSGNKEDESRPTTPGQQNPADGQNSTWGIPWALVPGINMFSNPSEAGTEAANGSSPIESKSMVVWPAHIDADVEKVNLSGYDTSMESKNQELRRLFGGVGSEEVVVDAFLASLHRPASSESTEPAYDDPPMTPVTPSIPDIPIKLDSEIQEVPLSSYGHAYTGRAFLTQETFWFYSCMMMTCVNTIAVKLKDIQSVRLVRDPSVAGHGSGTKDDIALSLTIKEGEETTQFVLKTLMHDVEAVAERMRLAIDNAKSGQGMPLQDLYDIIQSIAVSRSRSKDSQPTTIISTSKSAQVQGPSKVSANGSEATLVDKAASKDKKEAKEAKPKKAPRKTSSGIKPMPATSGALAAAMMAATAVAGGSKFFDETQLSKKPDDTSHTASPAAGVESSADVTADASTANTSDVDDLPANVKEPSGPVSCDCKDHLDKLEGEIEVPVSAKKLFEYLFSDEQTGPSANGGAWNKMNTSKGNSGLSVTKWNNNGEGKPERVLKYIMPVNNPMVKVKDTEVVETQTIVKQDSHLCYVVTASTKTAQLPYADAFVPCLRFCITWVSKKKCKLTCHIGVKWLKSIMVKSMVNKAALKGMGDTIAALLPIVKADAQKLGQPAGKVSGGDLDMKEDVTAQTLATDNVKGKEEAANKKVVQESAFFSWMPSLHGLSIPQMAMAALVLTLLIWRWQASAPSDKNSLQSQVVYSRAVYLQDIEKELINTNPALSASQSVDMFLQSRPTFADTPGANGTLAQKASTWFTSYHRHFAYELSFTRERIGLLRYDVMVIFQTLNNIEKRLLETEYVNWLLDGQLRCASEEPGESSKTSCKTVEDQLAKYI</sequence>
<feature type="compositionally biased region" description="Polar residues" evidence="8">
    <location>
        <begin position="567"/>
        <end position="583"/>
    </location>
</feature>
<keyword evidence="6" id="KW-0472">Membrane</keyword>
<feature type="compositionally biased region" description="Polar residues" evidence="8">
    <location>
        <begin position="537"/>
        <end position="559"/>
    </location>
</feature>
<dbReference type="Pfam" id="PF16746">
    <property type="entry name" value="BAR_3"/>
    <property type="match status" value="1"/>
</dbReference>
<evidence type="ECO:0000256" key="6">
    <source>
        <dbReference type="ARBA" id="ARBA00023136"/>
    </source>
</evidence>
<dbReference type="InterPro" id="IPR027267">
    <property type="entry name" value="AH/BAR_dom_sf"/>
</dbReference>
<keyword evidence="2" id="KW-0812">Transmembrane</keyword>
<accession>A0AAD5HD04</accession>
<keyword evidence="7" id="KW-0175">Coiled coil</keyword>
<dbReference type="InterPro" id="IPR031968">
    <property type="entry name" value="VASt"/>
</dbReference>
<feature type="compositionally biased region" description="Basic and acidic residues" evidence="8">
    <location>
        <begin position="437"/>
        <end position="446"/>
    </location>
</feature>
<keyword evidence="4" id="KW-0862">Zinc</keyword>
<dbReference type="GO" id="GO:0046872">
    <property type="term" value="F:metal ion binding"/>
    <property type="evidence" value="ECO:0007669"/>
    <property type="project" value="UniProtKB-KW"/>
</dbReference>
<feature type="region of interest" description="Disordered" evidence="8">
    <location>
        <begin position="427"/>
        <end position="446"/>
    </location>
</feature>
<dbReference type="EMBL" id="MU620929">
    <property type="protein sequence ID" value="KAI8578444.1"/>
    <property type="molecule type" value="Genomic_DNA"/>
</dbReference>
<proteinExistence type="predicted"/>
<organism evidence="11 12">
    <name type="scientific">Umbelopsis ramanniana AG</name>
    <dbReference type="NCBI Taxonomy" id="1314678"/>
    <lineage>
        <taxon>Eukaryota</taxon>
        <taxon>Fungi</taxon>
        <taxon>Fungi incertae sedis</taxon>
        <taxon>Mucoromycota</taxon>
        <taxon>Mucoromycotina</taxon>
        <taxon>Umbelopsidomycetes</taxon>
        <taxon>Umbelopsidales</taxon>
        <taxon>Umbelopsidaceae</taxon>
        <taxon>Umbelopsis</taxon>
    </lineage>
</organism>
<evidence type="ECO:0000259" key="10">
    <source>
        <dbReference type="PROSITE" id="PS51778"/>
    </source>
</evidence>
<evidence type="ECO:0000256" key="8">
    <source>
        <dbReference type="SAM" id="MobiDB-lite"/>
    </source>
</evidence>
<dbReference type="GeneID" id="75915320"/>
<dbReference type="InterPro" id="IPR004148">
    <property type="entry name" value="BAR_dom"/>
</dbReference>
<keyword evidence="5" id="KW-1133">Transmembrane helix</keyword>
<feature type="region of interest" description="Disordered" evidence="8">
    <location>
        <begin position="925"/>
        <end position="975"/>
    </location>
</feature>
<dbReference type="InterPro" id="IPR045258">
    <property type="entry name" value="ACAP1/2/3-like"/>
</dbReference>
<reference evidence="11" key="2">
    <citation type="journal article" date="2022" name="Proc. Natl. Acad. Sci. U.S.A.">
        <title>Diploid-dominant life cycles characterize the early evolution of Fungi.</title>
        <authorList>
            <person name="Amses K.R."/>
            <person name="Simmons D.R."/>
            <person name="Longcore J.E."/>
            <person name="Mondo S.J."/>
            <person name="Seto K."/>
            <person name="Jeronimo G.H."/>
            <person name="Bonds A.E."/>
            <person name="Quandt C.A."/>
            <person name="Davis W.J."/>
            <person name="Chang Y."/>
            <person name="Federici B.A."/>
            <person name="Kuo A."/>
            <person name="LaButti K."/>
            <person name="Pangilinan J."/>
            <person name="Andreopoulos W."/>
            <person name="Tritt A."/>
            <person name="Riley R."/>
            <person name="Hundley H."/>
            <person name="Johnson J."/>
            <person name="Lipzen A."/>
            <person name="Barry K."/>
            <person name="Lang B.F."/>
            <person name="Cuomo C.A."/>
            <person name="Buchler N.E."/>
            <person name="Grigoriev I.V."/>
            <person name="Spatafora J.W."/>
            <person name="Stajich J.E."/>
            <person name="James T.Y."/>
        </authorList>
    </citation>
    <scope>NUCLEOTIDE SEQUENCE</scope>
    <source>
        <strain evidence="11">AG</strain>
    </source>
</reference>
<evidence type="ECO:0000259" key="9">
    <source>
        <dbReference type="PROSITE" id="PS50003"/>
    </source>
</evidence>
<feature type="compositionally biased region" description="Polar residues" evidence="8">
    <location>
        <begin position="832"/>
        <end position="863"/>
    </location>
</feature>
<keyword evidence="12" id="KW-1185">Reference proteome</keyword>
<comment type="caution">
    <text evidence="11">The sequence shown here is derived from an EMBL/GenBank/DDBJ whole genome shotgun (WGS) entry which is preliminary data.</text>
</comment>
<dbReference type="PROSITE" id="PS50003">
    <property type="entry name" value="PH_DOMAIN"/>
    <property type="match status" value="1"/>
</dbReference>
<dbReference type="GO" id="GO:0005096">
    <property type="term" value="F:GTPase activator activity"/>
    <property type="evidence" value="ECO:0007669"/>
    <property type="project" value="InterPro"/>
</dbReference>
<feature type="domain" description="PH" evidence="9">
    <location>
        <begin position="316"/>
        <end position="421"/>
    </location>
</feature>
<feature type="region of interest" description="Disordered" evidence="8">
    <location>
        <begin position="832"/>
        <end position="898"/>
    </location>
</feature>